<name>A0A7J5Y4X1_DISMA</name>
<organism evidence="2 3">
    <name type="scientific">Dissostichus mawsoni</name>
    <name type="common">Antarctic cod</name>
    <dbReference type="NCBI Taxonomy" id="36200"/>
    <lineage>
        <taxon>Eukaryota</taxon>
        <taxon>Metazoa</taxon>
        <taxon>Chordata</taxon>
        <taxon>Craniata</taxon>
        <taxon>Vertebrata</taxon>
        <taxon>Euteleostomi</taxon>
        <taxon>Actinopterygii</taxon>
        <taxon>Neopterygii</taxon>
        <taxon>Teleostei</taxon>
        <taxon>Neoteleostei</taxon>
        <taxon>Acanthomorphata</taxon>
        <taxon>Eupercaria</taxon>
        <taxon>Perciformes</taxon>
        <taxon>Notothenioidei</taxon>
        <taxon>Nototheniidae</taxon>
        <taxon>Dissostichus</taxon>
    </lineage>
</organism>
<dbReference type="GO" id="GO:0005096">
    <property type="term" value="F:GTPase activator activity"/>
    <property type="evidence" value="ECO:0007669"/>
    <property type="project" value="InterPro"/>
</dbReference>
<dbReference type="GO" id="GO:0005634">
    <property type="term" value="C:nucleus"/>
    <property type="evidence" value="ECO:0007669"/>
    <property type="project" value="InterPro"/>
</dbReference>
<feature type="compositionally biased region" description="Basic and acidic residues" evidence="1">
    <location>
        <begin position="20"/>
        <end position="33"/>
    </location>
</feature>
<evidence type="ECO:0000313" key="3">
    <source>
        <dbReference type="Proteomes" id="UP000518266"/>
    </source>
</evidence>
<accession>A0A7J5Y4X1</accession>
<comment type="caution">
    <text evidence="2">The sequence shown here is derived from an EMBL/GenBank/DDBJ whole genome shotgun (WGS) entry which is preliminary data.</text>
</comment>
<dbReference type="EMBL" id="JAAKFY010000015">
    <property type="protein sequence ID" value="KAF3844466.1"/>
    <property type="molecule type" value="Genomic_DNA"/>
</dbReference>
<gene>
    <name evidence="2" type="ORF">F7725_007629</name>
</gene>
<feature type="compositionally biased region" description="Polar residues" evidence="1">
    <location>
        <begin position="1"/>
        <end position="16"/>
    </location>
</feature>
<protein>
    <submittedName>
        <fullName evidence="2">Uncharacterized protein</fullName>
    </submittedName>
</protein>
<dbReference type="PANTHER" id="PTHR10063:SF3">
    <property type="entry name" value="RAL GTPASE-ACTIVATING PROTEIN SUBUNIT ALPHA-1"/>
    <property type="match status" value="1"/>
</dbReference>
<proteinExistence type="predicted"/>
<reference evidence="2 3" key="1">
    <citation type="submission" date="2020-03" db="EMBL/GenBank/DDBJ databases">
        <title>Dissostichus mawsoni Genome sequencing and assembly.</title>
        <authorList>
            <person name="Park H."/>
        </authorList>
    </citation>
    <scope>NUCLEOTIDE SEQUENCE [LARGE SCALE GENOMIC DNA]</scope>
    <source>
        <strain evidence="2">DM0001</strain>
        <tissue evidence="2">Muscle</tissue>
    </source>
</reference>
<dbReference type="AlphaFoldDB" id="A0A7J5Y4X1"/>
<dbReference type="GO" id="GO:0005737">
    <property type="term" value="C:cytoplasm"/>
    <property type="evidence" value="ECO:0007669"/>
    <property type="project" value="TreeGrafter"/>
</dbReference>
<dbReference type="Proteomes" id="UP000518266">
    <property type="component" value="Unassembled WGS sequence"/>
</dbReference>
<evidence type="ECO:0000256" key="1">
    <source>
        <dbReference type="SAM" id="MobiDB-lite"/>
    </source>
</evidence>
<evidence type="ECO:0000313" key="2">
    <source>
        <dbReference type="EMBL" id="KAF3844466.1"/>
    </source>
</evidence>
<feature type="region of interest" description="Disordered" evidence="1">
    <location>
        <begin position="1"/>
        <end position="33"/>
    </location>
</feature>
<sequence length="177" mass="20194">MHSLGGSRSQTPSPATLTADHADHTHSHSHIQLDQKLHNSMLQTPDDLETSEFPSEDCSVMAGGSLTGWHADVATVMWRRMLGILGDVNTIKDPEIHAQVFDYLCELWQNLAKATKLTERYKQGKLHAYKLICRIMKRRQDVSPNTDFLTHFYNIMHQGLLHQDQVECVWLSDKTIM</sequence>
<dbReference type="OrthoDB" id="19311at2759"/>
<keyword evidence="3" id="KW-1185">Reference proteome</keyword>
<dbReference type="PANTHER" id="PTHR10063">
    <property type="entry name" value="TUBERIN"/>
    <property type="match status" value="1"/>
</dbReference>
<dbReference type="InterPro" id="IPR027107">
    <property type="entry name" value="Tuberin/Ral-act_asu"/>
</dbReference>